<evidence type="ECO:0000256" key="3">
    <source>
        <dbReference type="ARBA" id="ARBA00022705"/>
    </source>
</evidence>
<organism evidence="14 15">
    <name type="scientific">Campylobacter ureolyticus</name>
    <dbReference type="NCBI Taxonomy" id="827"/>
    <lineage>
        <taxon>Bacteria</taxon>
        <taxon>Pseudomonadati</taxon>
        <taxon>Campylobacterota</taxon>
        <taxon>Epsilonproteobacteria</taxon>
        <taxon>Campylobacterales</taxon>
        <taxon>Campylobacteraceae</taxon>
        <taxon>Campylobacter</taxon>
    </lineage>
</organism>
<dbReference type="PROSITE" id="PS51199">
    <property type="entry name" value="SF4_HELICASE"/>
    <property type="match status" value="1"/>
</dbReference>
<evidence type="ECO:0000256" key="10">
    <source>
        <dbReference type="ARBA" id="ARBA00048954"/>
    </source>
</evidence>
<keyword evidence="8 12" id="KW-0238">DNA-binding</keyword>
<comment type="catalytic activity">
    <reaction evidence="10 12">
        <text>ATP + H2O = ADP + phosphate + H(+)</text>
        <dbReference type="Rhea" id="RHEA:13065"/>
        <dbReference type="ChEBI" id="CHEBI:15377"/>
        <dbReference type="ChEBI" id="CHEBI:15378"/>
        <dbReference type="ChEBI" id="CHEBI:30616"/>
        <dbReference type="ChEBI" id="CHEBI:43474"/>
        <dbReference type="ChEBI" id="CHEBI:456216"/>
        <dbReference type="EC" id="5.6.2.3"/>
    </reaction>
</comment>
<dbReference type="GO" id="GO:0005829">
    <property type="term" value="C:cytosol"/>
    <property type="evidence" value="ECO:0007669"/>
    <property type="project" value="TreeGrafter"/>
</dbReference>
<dbReference type="Gene3D" id="3.40.50.300">
    <property type="entry name" value="P-loop containing nucleotide triphosphate hydrolases"/>
    <property type="match status" value="1"/>
</dbReference>
<dbReference type="InterPro" id="IPR027417">
    <property type="entry name" value="P-loop_NTPase"/>
</dbReference>
<dbReference type="EMBL" id="PKHU01000005">
    <property type="protein sequence ID" value="PKZ28922.1"/>
    <property type="molecule type" value="Genomic_DNA"/>
</dbReference>
<dbReference type="SUPFAM" id="SSF48024">
    <property type="entry name" value="N-terminal domain of DnaB helicase"/>
    <property type="match status" value="1"/>
</dbReference>
<dbReference type="InterPro" id="IPR036185">
    <property type="entry name" value="DNA_heli_DnaB-like_N_sf"/>
</dbReference>
<dbReference type="InterPro" id="IPR007693">
    <property type="entry name" value="DNA_helicase_DnaB-like_N"/>
</dbReference>
<dbReference type="FunFam" id="3.40.50.300:FF:000351">
    <property type="entry name" value="Replicative DNA helicase"/>
    <property type="match status" value="1"/>
</dbReference>
<evidence type="ECO:0000256" key="5">
    <source>
        <dbReference type="ARBA" id="ARBA00022801"/>
    </source>
</evidence>
<evidence type="ECO:0000256" key="2">
    <source>
        <dbReference type="ARBA" id="ARBA00022515"/>
    </source>
</evidence>
<dbReference type="Gene3D" id="1.10.860.10">
    <property type="entry name" value="DNAb Helicase, Chain A"/>
    <property type="match status" value="1"/>
</dbReference>
<proteinExistence type="inferred from homology"/>
<sequence length="475" mass="54183">MANKNIEALIPSNLYDLDMERAILSSILYSEDGLSEIYGMISEDDFYQKQHGDVFRAILDCVNNDEPIDSAFIKKRLENKYNEQIYNEILATNSIIDIVKYAKELKEKSIKRTLVKIAHKIPQKVNEDSNSKDMVDEISSKLYALVENTGGAEIKESTQIVHELLEEIKKQKENEGKEIVGLDTGFRYLNEYTKGFKEGELIIIAARPGMGKTAFALNVIQHTLDIDKGVVFFSLEMPASHLMMRMISAKTSVPLSNILTGKMDDDELSRFGDACDYMMNKKLFVYDNSYVNIHQIRTQLRKLKSKHEEISLCVIDYIGLMMSSSSFTERHLQIAEISRGLKLLARELNIPVIALSQLNRGLESRANKRPMLSDLRESGAIEQDADIILFVYRGDHYAQIEEDERKEKWLNDGKAIENYEPKFVRNANEEKAEIIVGKNRNGALGTVEVAFQQNYTRFIDASTNPISETEFKISE</sequence>
<gene>
    <name evidence="14" type="ORF">CYJ41_05670</name>
</gene>
<dbReference type="Proteomes" id="UP000234639">
    <property type="component" value="Unassembled WGS sequence"/>
</dbReference>
<keyword evidence="3 12" id="KW-0235">DNA replication</keyword>
<dbReference type="InterPro" id="IPR016136">
    <property type="entry name" value="DNA_helicase_N/primase_C"/>
</dbReference>
<comment type="similarity">
    <text evidence="1 12">Belongs to the helicase family. DnaB subfamily.</text>
</comment>
<evidence type="ECO:0000313" key="14">
    <source>
        <dbReference type="EMBL" id="PKZ28922.1"/>
    </source>
</evidence>
<evidence type="ECO:0000313" key="15">
    <source>
        <dbReference type="Proteomes" id="UP000234639"/>
    </source>
</evidence>
<dbReference type="PANTHER" id="PTHR30153:SF2">
    <property type="entry name" value="REPLICATIVE DNA HELICASE"/>
    <property type="match status" value="1"/>
</dbReference>
<dbReference type="GO" id="GO:0005524">
    <property type="term" value="F:ATP binding"/>
    <property type="evidence" value="ECO:0007669"/>
    <property type="project" value="UniProtKB-UniRule"/>
</dbReference>
<dbReference type="SMART" id="SM00382">
    <property type="entry name" value="AAA"/>
    <property type="match status" value="1"/>
</dbReference>
<dbReference type="NCBIfam" id="TIGR00665">
    <property type="entry name" value="DnaB"/>
    <property type="match status" value="1"/>
</dbReference>
<keyword evidence="5 12" id="KW-0378">Hydrolase</keyword>
<dbReference type="Pfam" id="PF00772">
    <property type="entry name" value="DnaB"/>
    <property type="match status" value="1"/>
</dbReference>
<evidence type="ECO:0000256" key="4">
    <source>
        <dbReference type="ARBA" id="ARBA00022741"/>
    </source>
</evidence>
<name>A0A2I1N983_9BACT</name>
<evidence type="ECO:0000256" key="12">
    <source>
        <dbReference type="RuleBase" id="RU362085"/>
    </source>
</evidence>
<evidence type="ECO:0000256" key="9">
    <source>
        <dbReference type="ARBA" id="ARBA00023235"/>
    </source>
</evidence>
<dbReference type="PANTHER" id="PTHR30153">
    <property type="entry name" value="REPLICATIVE DNA HELICASE DNAB"/>
    <property type="match status" value="1"/>
</dbReference>
<dbReference type="GO" id="GO:0003677">
    <property type="term" value="F:DNA binding"/>
    <property type="evidence" value="ECO:0007669"/>
    <property type="project" value="UniProtKB-UniRule"/>
</dbReference>
<dbReference type="InterPro" id="IPR007694">
    <property type="entry name" value="DNA_helicase_DnaB-like_C"/>
</dbReference>
<keyword evidence="7 12" id="KW-0067">ATP-binding</keyword>
<protein>
    <recommendedName>
        <fullName evidence="11 12">Replicative DNA helicase</fullName>
        <ecNumber evidence="11 12">5.6.2.3</ecNumber>
    </recommendedName>
</protein>
<dbReference type="GO" id="GO:0006269">
    <property type="term" value="P:DNA replication, synthesis of primer"/>
    <property type="evidence" value="ECO:0007669"/>
    <property type="project" value="UniProtKB-UniRule"/>
</dbReference>
<dbReference type="CDD" id="cd00984">
    <property type="entry name" value="DnaB_C"/>
    <property type="match status" value="1"/>
</dbReference>
<keyword evidence="2 12" id="KW-0639">Primosome</keyword>
<dbReference type="NCBIfam" id="NF006306">
    <property type="entry name" value="PRK08506.1"/>
    <property type="match status" value="1"/>
</dbReference>
<dbReference type="GO" id="GO:1990077">
    <property type="term" value="C:primosome complex"/>
    <property type="evidence" value="ECO:0007669"/>
    <property type="project" value="UniProtKB-UniRule"/>
</dbReference>
<evidence type="ECO:0000256" key="8">
    <source>
        <dbReference type="ARBA" id="ARBA00023125"/>
    </source>
</evidence>
<comment type="function">
    <text evidence="12">The main replicative DNA helicase, it participates in initiation and elongation during chromosome replication. Travels ahead of the DNA replisome, separating dsDNA into templates for DNA synthesis. A processive ATP-dependent 5'-3' DNA helicase it has DNA-dependent ATPase activity.</text>
</comment>
<evidence type="ECO:0000256" key="7">
    <source>
        <dbReference type="ARBA" id="ARBA00022840"/>
    </source>
</evidence>
<dbReference type="GO" id="GO:0016887">
    <property type="term" value="F:ATP hydrolysis activity"/>
    <property type="evidence" value="ECO:0007669"/>
    <property type="project" value="RHEA"/>
</dbReference>
<dbReference type="EC" id="5.6.2.3" evidence="11 12"/>
<feature type="domain" description="SF4 helicase" evidence="13">
    <location>
        <begin position="175"/>
        <end position="465"/>
    </location>
</feature>
<accession>A0A2I1N983</accession>
<dbReference type="Pfam" id="PF03796">
    <property type="entry name" value="DnaB_C"/>
    <property type="match status" value="1"/>
</dbReference>
<evidence type="ECO:0000256" key="1">
    <source>
        <dbReference type="ARBA" id="ARBA00008428"/>
    </source>
</evidence>
<evidence type="ECO:0000256" key="6">
    <source>
        <dbReference type="ARBA" id="ARBA00022806"/>
    </source>
</evidence>
<keyword evidence="9" id="KW-0413">Isomerase</keyword>
<reference evidence="14 15" key="1">
    <citation type="submission" date="2017-12" db="EMBL/GenBank/DDBJ databases">
        <title>Phylogenetic diversity of female urinary microbiome.</title>
        <authorList>
            <person name="Thomas-White K."/>
            <person name="Wolfe A.J."/>
        </authorList>
    </citation>
    <scope>NUCLEOTIDE SEQUENCE [LARGE SCALE GENOMIC DNA]</scope>
    <source>
        <strain evidence="14 15">UMB0112</strain>
    </source>
</reference>
<dbReference type="SUPFAM" id="SSF52540">
    <property type="entry name" value="P-loop containing nucleoside triphosphate hydrolases"/>
    <property type="match status" value="1"/>
</dbReference>
<dbReference type="InterPro" id="IPR003593">
    <property type="entry name" value="AAA+_ATPase"/>
</dbReference>
<comment type="caution">
    <text evidence="14">The sequence shown here is derived from an EMBL/GenBank/DDBJ whole genome shotgun (WGS) entry which is preliminary data.</text>
</comment>
<evidence type="ECO:0000259" key="13">
    <source>
        <dbReference type="PROSITE" id="PS51199"/>
    </source>
</evidence>
<dbReference type="AlphaFoldDB" id="A0A2I1N983"/>
<dbReference type="GO" id="GO:0043139">
    <property type="term" value="F:5'-3' DNA helicase activity"/>
    <property type="evidence" value="ECO:0007669"/>
    <property type="project" value="UniProtKB-EC"/>
</dbReference>
<keyword evidence="4 12" id="KW-0547">Nucleotide-binding</keyword>
<evidence type="ECO:0000256" key="11">
    <source>
        <dbReference type="NCBIfam" id="TIGR00665"/>
    </source>
</evidence>
<keyword evidence="6 12" id="KW-0347">Helicase</keyword>
<dbReference type="InterPro" id="IPR007692">
    <property type="entry name" value="DNA_helicase_DnaB"/>
</dbReference>